<evidence type="ECO:0000256" key="3">
    <source>
        <dbReference type="ARBA" id="ARBA00022729"/>
    </source>
</evidence>
<evidence type="ECO:0000256" key="6">
    <source>
        <dbReference type="SAM" id="SignalP"/>
    </source>
</evidence>
<keyword evidence="3 6" id="KW-0732">Signal</keyword>
<feature type="domain" description="SpaA-like prealbumin fold" evidence="7">
    <location>
        <begin position="147"/>
        <end position="232"/>
    </location>
</feature>
<dbReference type="NCBIfam" id="TIGR01167">
    <property type="entry name" value="LPXTG_anchor"/>
    <property type="match status" value="1"/>
</dbReference>
<organism evidence="8 9">
    <name type="scientific">Streptomyces yokosukanensis</name>
    <dbReference type="NCBI Taxonomy" id="67386"/>
    <lineage>
        <taxon>Bacteria</taxon>
        <taxon>Bacillati</taxon>
        <taxon>Actinomycetota</taxon>
        <taxon>Actinomycetes</taxon>
        <taxon>Kitasatosporales</taxon>
        <taxon>Streptomycetaceae</taxon>
        <taxon>Streptomyces</taxon>
    </lineage>
</organism>
<dbReference type="InterPro" id="IPR041033">
    <property type="entry name" value="SpaA_PFL_dom_1"/>
</dbReference>
<dbReference type="RefSeq" id="WP_067135606.1">
    <property type="nucleotide sequence ID" value="NZ_KQ948230.1"/>
</dbReference>
<dbReference type="GO" id="GO:0005975">
    <property type="term" value="P:carbohydrate metabolic process"/>
    <property type="evidence" value="ECO:0007669"/>
    <property type="project" value="UniProtKB-ARBA"/>
</dbReference>
<feature type="compositionally biased region" description="Low complexity" evidence="4">
    <location>
        <begin position="30"/>
        <end position="42"/>
    </location>
</feature>
<name>A0A101NU65_9ACTN</name>
<feature type="region of interest" description="Disordered" evidence="4">
    <location>
        <begin position="213"/>
        <end position="309"/>
    </location>
</feature>
<feature type="region of interest" description="Disordered" evidence="4">
    <location>
        <begin position="30"/>
        <end position="61"/>
    </location>
</feature>
<feature type="domain" description="SpaA-like prealbumin fold" evidence="7">
    <location>
        <begin position="54"/>
        <end position="112"/>
    </location>
</feature>
<proteinExistence type="inferred from homology"/>
<dbReference type="EMBL" id="LMWN01000065">
    <property type="protein sequence ID" value="KUM99344.1"/>
    <property type="molecule type" value="Genomic_DNA"/>
</dbReference>
<dbReference type="Proteomes" id="UP000053127">
    <property type="component" value="Unassembled WGS sequence"/>
</dbReference>
<dbReference type="AlphaFoldDB" id="A0A101NU65"/>
<comment type="caution">
    <text evidence="8">The sequence shown here is derived from an EMBL/GenBank/DDBJ whole genome shotgun (WGS) entry which is preliminary data.</text>
</comment>
<gene>
    <name evidence="8" type="ORF">AQI95_39570</name>
</gene>
<keyword evidence="9" id="KW-1185">Reference proteome</keyword>
<evidence type="ECO:0000256" key="2">
    <source>
        <dbReference type="ARBA" id="ARBA00022525"/>
    </source>
</evidence>
<evidence type="ECO:0000313" key="8">
    <source>
        <dbReference type="EMBL" id="KUM99344.1"/>
    </source>
</evidence>
<evidence type="ECO:0000256" key="1">
    <source>
        <dbReference type="ARBA" id="ARBA00007257"/>
    </source>
</evidence>
<reference evidence="8 9" key="1">
    <citation type="submission" date="2015-10" db="EMBL/GenBank/DDBJ databases">
        <title>Draft genome sequence of Streptomyces yokosukanensis DSM 40224, type strain for the species Streptomyces yokosukanensis.</title>
        <authorList>
            <person name="Ruckert C."/>
            <person name="Winkler A."/>
            <person name="Kalinowski J."/>
            <person name="Kampfer P."/>
            <person name="Glaeser S."/>
        </authorList>
    </citation>
    <scope>NUCLEOTIDE SEQUENCE [LARGE SCALE GENOMIC DNA]</scope>
    <source>
        <strain evidence="8 9">DSM 40224</strain>
    </source>
</reference>
<feature type="compositionally biased region" description="Low complexity" evidence="4">
    <location>
        <begin position="247"/>
        <end position="259"/>
    </location>
</feature>
<keyword evidence="5" id="KW-0472">Membrane</keyword>
<dbReference type="Gene3D" id="2.60.40.10">
    <property type="entry name" value="Immunoglobulins"/>
    <property type="match status" value="2"/>
</dbReference>
<dbReference type="Pfam" id="PF17802">
    <property type="entry name" value="SpaA"/>
    <property type="match status" value="2"/>
</dbReference>
<evidence type="ECO:0000256" key="4">
    <source>
        <dbReference type="SAM" id="MobiDB-lite"/>
    </source>
</evidence>
<sequence>MHARIVRGTLRSTAIAAALTGILTWAPTATAQPAQPTPSTTALTESETPAPDAGSVTLTTKDPAGDVLQGASYLLLDATGQEAGHGTTDAQGTLTFPGLAPGVYRLKETAAGSPLYDVVADQDVIVTPGGTTRLAIVAPFKSAHVLLQAKDDKTGKLLSGVTVNIGSSDTTLLTLTTGPKGTATGDLPVSSRRADFWIKETKAPAGYDLYTRTKTFTAGPGAPVTVTVTNSKRSTSPNPPPTKKPTHTPSAPGDKPTSGTSGGSGPSPTTSDTSDSVPSAAPVQDATDDASPTAPVGSLAHTGADASPWLLGGAGLLVAGGTAAVIAARRRARTEREDTPADN</sequence>
<comment type="similarity">
    <text evidence="1">Belongs to the serine-aspartate repeat-containing protein (SDr) family.</text>
</comment>
<dbReference type="PANTHER" id="PTHR36108:SF13">
    <property type="entry name" value="COLOSSIN-B-RELATED"/>
    <property type="match status" value="1"/>
</dbReference>
<evidence type="ECO:0000313" key="9">
    <source>
        <dbReference type="Proteomes" id="UP000053127"/>
    </source>
</evidence>
<keyword evidence="5" id="KW-1133">Transmembrane helix</keyword>
<feature type="signal peptide" evidence="6">
    <location>
        <begin position="1"/>
        <end position="31"/>
    </location>
</feature>
<dbReference type="PANTHER" id="PTHR36108">
    <property type="entry name" value="COLOSSIN-B-RELATED"/>
    <property type="match status" value="1"/>
</dbReference>
<keyword evidence="5" id="KW-0812">Transmembrane</keyword>
<evidence type="ECO:0000256" key="5">
    <source>
        <dbReference type="SAM" id="Phobius"/>
    </source>
</evidence>
<feature type="chain" id="PRO_5007101961" description="SpaA-like prealbumin fold domain-containing protein" evidence="6">
    <location>
        <begin position="32"/>
        <end position="343"/>
    </location>
</feature>
<evidence type="ECO:0000259" key="7">
    <source>
        <dbReference type="Pfam" id="PF17802"/>
    </source>
</evidence>
<dbReference type="OrthoDB" id="4327669at2"/>
<feature type="transmembrane region" description="Helical" evidence="5">
    <location>
        <begin position="309"/>
        <end position="328"/>
    </location>
</feature>
<keyword evidence="2" id="KW-0964">Secreted</keyword>
<dbReference type="InterPro" id="IPR013783">
    <property type="entry name" value="Ig-like_fold"/>
</dbReference>
<dbReference type="STRING" id="67386.AQI95_39570"/>
<dbReference type="SUPFAM" id="SSF49478">
    <property type="entry name" value="Cna protein B-type domain"/>
    <property type="match status" value="1"/>
</dbReference>
<accession>A0A101NU65</accession>
<protein>
    <recommendedName>
        <fullName evidence="7">SpaA-like prealbumin fold domain-containing protein</fullName>
    </recommendedName>
</protein>
<feature type="compositionally biased region" description="Low complexity" evidence="4">
    <location>
        <begin position="266"/>
        <end position="279"/>
    </location>
</feature>